<feature type="coiled-coil region" evidence="1">
    <location>
        <begin position="455"/>
        <end position="482"/>
    </location>
</feature>
<proteinExistence type="predicted"/>
<dbReference type="PANTHER" id="PTHR38120:SF1">
    <property type="entry name" value="M PROTEIN, SEROTYPE 2.1"/>
    <property type="match status" value="1"/>
</dbReference>
<keyword evidence="4" id="KW-1185">Reference proteome</keyword>
<keyword evidence="1" id="KW-0175">Coiled coil</keyword>
<comment type="caution">
    <text evidence="3">The sequence shown here is derived from an EMBL/GenBank/DDBJ whole genome shotgun (WGS) entry which is preliminary data.</text>
</comment>
<feature type="compositionally biased region" description="Polar residues" evidence="2">
    <location>
        <begin position="17"/>
        <end position="34"/>
    </location>
</feature>
<feature type="region of interest" description="Disordered" evidence="2">
    <location>
        <begin position="769"/>
        <end position="814"/>
    </location>
</feature>
<feature type="coiled-coil region" evidence="1">
    <location>
        <begin position="90"/>
        <end position="138"/>
    </location>
</feature>
<accession>A0AAD5UTK2</accession>
<feature type="region of interest" description="Disordered" evidence="2">
    <location>
        <begin position="176"/>
        <end position="225"/>
    </location>
</feature>
<gene>
    <name evidence="3" type="ORF">NLI96_g10628</name>
</gene>
<feature type="compositionally biased region" description="Acidic residues" evidence="2">
    <location>
        <begin position="305"/>
        <end position="315"/>
    </location>
</feature>
<feature type="compositionally biased region" description="Acidic residues" evidence="2">
    <location>
        <begin position="198"/>
        <end position="207"/>
    </location>
</feature>
<feature type="region of interest" description="Disordered" evidence="2">
    <location>
        <begin position="1"/>
        <end position="89"/>
    </location>
</feature>
<feature type="compositionally biased region" description="Low complexity" evidence="2">
    <location>
        <begin position="36"/>
        <end position="49"/>
    </location>
</feature>
<organism evidence="3 4">
    <name type="scientific">Meripilus lineatus</name>
    <dbReference type="NCBI Taxonomy" id="2056292"/>
    <lineage>
        <taxon>Eukaryota</taxon>
        <taxon>Fungi</taxon>
        <taxon>Dikarya</taxon>
        <taxon>Basidiomycota</taxon>
        <taxon>Agaricomycotina</taxon>
        <taxon>Agaricomycetes</taxon>
        <taxon>Polyporales</taxon>
        <taxon>Meripilaceae</taxon>
        <taxon>Meripilus</taxon>
    </lineage>
</organism>
<evidence type="ECO:0000256" key="1">
    <source>
        <dbReference type="SAM" id="Coils"/>
    </source>
</evidence>
<feature type="compositionally biased region" description="Basic and acidic residues" evidence="2">
    <location>
        <begin position="414"/>
        <end position="423"/>
    </location>
</feature>
<dbReference type="EMBL" id="JANAWD010000620">
    <property type="protein sequence ID" value="KAJ3477200.1"/>
    <property type="molecule type" value="Genomic_DNA"/>
</dbReference>
<feature type="compositionally biased region" description="Polar residues" evidence="2">
    <location>
        <begin position="176"/>
        <end position="193"/>
    </location>
</feature>
<feature type="region of interest" description="Disordered" evidence="2">
    <location>
        <begin position="724"/>
        <end position="751"/>
    </location>
</feature>
<dbReference type="Proteomes" id="UP001212997">
    <property type="component" value="Unassembled WGS sequence"/>
</dbReference>
<dbReference type="AlphaFoldDB" id="A0AAD5UTK2"/>
<feature type="compositionally biased region" description="Basic residues" evidence="2">
    <location>
        <begin position="369"/>
        <end position="378"/>
    </location>
</feature>
<feature type="region of interest" description="Disordered" evidence="2">
    <location>
        <begin position="509"/>
        <end position="593"/>
    </location>
</feature>
<evidence type="ECO:0000313" key="4">
    <source>
        <dbReference type="Proteomes" id="UP001212997"/>
    </source>
</evidence>
<feature type="compositionally biased region" description="Low complexity" evidence="2">
    <location>
        <begin position="724"/>
        <end position="743"/>
    </location>
</feature>
<feature type="coiled-coil region" evidence="1">
    <location>
        <begin position="248"/>
        <end position="282"/>
    </location>
</feature>
<evidence type="ECO:0000256" key="2">
    <source>
        <dbReference type="SAM" id="MobiDB-lite"/>
    </source>
</evidence>
<sequence>MATTASPPTRAAHTARRSPTTVSPTPQPASSISRGATARSAASPRVSASLNGAAARRASLKGKVSPPPVALNGETRETLSASLKSETEKKEKLIVQIQDKDQTIASLKSENDNLTSTMHAAETRLAELYADQGRMEEEMAARMEVTEKLRTQTATFDAERQAFYDNEQHLKSRIQSLSQARRQPLVPTSPSKHSTVDSDGENEEWEITEPQTPQQDMADPEQEPAEMTALRLELSTLSTSYTSLQSTLILLQSQLVDLKRVNNELQEENESYNILLREKTLSGQFDVMKMGGTSISEVAESSAGGDDDDVEDDGKDAESFRSRATGRSTLDPVDEVAEEHVSEISHGFRSPPSELGSEEMEETSQTRNPRSRHSRKRSSVSAPRGESLANLPITGPGLDLAAELGRAENKDILEGRAALDTDRSVLNPKPRKTKKGSVSESGRKVSGVSEGGVAANTFTDDLDALRSEVKNLKDANKALSLYASKIIDRIISQEGFEHVLAVDYDKLPHPAPSSSSNAGTATKSASSHSTSQKKARPQSAIFSSLTATFGSASPPQPQIERLTTFDSPNPSSASASPVISSPSSAATAASKRASRRSMSFDWKSFSMFGGNEKKDVTPPHLRPLTLKPGAPPIITGARKLDTQEDEEDRKERERLNATMKLMGIEKPPNTPILGTPAAPIIKSISTPVQTVSPELPAVMATASTPVTATAPNRFSAFFRRSNSIVNSDSSSPYPSGSGTSTPNLTQEVLEQAEAESAIAALDAHERQLSAELAKGGGSGFTEITPRRSGDRRSSRKSGGSGGTVWSAGMSKEDD</sequence>
<feature type="region of interest" description="Disordered" evidence="2">
    <location>
        <begin position="297"/>
        <end position="395"/>
    </location>
</feature>
<feature type="region of interest" description="Disordered" evidence="2">
    <location>
        <begin position="414"/>
        <end position="453"/>
    </location>
</feature>
<feature type="region of interest" description="Disordered" evidence="2">
    <location>
        <begin position="611"/>
        <end position="649"/>
    </location>
</feature>
<feature type="compositionally biased region" description="Low complexity" evidence="2">
    <location>
        <begin position="567"/>
        <end position="593"/>
    </location>
</feature>
<feature type="compositionally biased region" description="Polar residues" evidence="2">
    <location>
        <begin position="540"/>
        <end position="553"/>
    </location>
</feature>
<feature type="compositionally biased region" description="Low complexity" evidence="2">
    <location>
        <begin position="520"/>
        <end position="530"/>
    </location>
</feature>
<evidence type="ECO:0000313" key="3">
    <source>
        <dbReference type="EMBL" id="KAJ3477200.1"/>
    </source>
</evidence>
<name>A0AAD5UTK2_9APHY</name>
<reference evidence="3" key="1">
    <citation type="submission" date="2022-07" db="EMBL/GenBank/DDBJ databases">
        <title>Genome Sequence of Physisporinus lineatus.</title>
        <authorList>
            <person name="Buettner E."/>
        </authorList>
    </citation>
    <scope>NUCLEOTIDE SEQUENCE</scope>
    <source>
        <strain evidence="3">VT162</strain>
    </source>
</reference>
<dbReference type="PANTHER" id="PTHR38120">
    <property type="entry name" value="EXPRESSED PROTEIN"/>
    <property type="match status" value="1"/>
</dbReference>
<protein>
    <submittedName>
        <fullName evidence="3">Uncharacterized protein</fullName>
    </submittedName>
</protein>